<dbReference type="InterPro" id="IPR029063">
    <property type="entry name" value="SAM-dependent_MTases_sf"/>
</dbReference>
<dbReference type="Pfam" id="PF05050">
    <property type="entry name" value="Methyltransf_21"/>
    <property type="match status" value="1"/>
</dbReference>
<dbReference type="GO" id="GO:0008168">
    <property type="term" value="F:methyltransferase activity"/>
    <property type="evidence" value="ECO:0007669"/>
    <property type="project" value="UniProtKB-KW"/>
</dbReference>
<sequence length="267" mass="30493">MDTISLPFGLPWLQPFDFPYKLGICDRIFGKAIVNQRICWVQTAAGIPWKLDLANPVHRWIVYGKYEGPEFINWAREFLPPDGVIVDSGANIGQILLYLSQFVPQGKVLAFEPGKEQADWLAECLAVNSTLPVELIRCGLGATTTQLKLRTHGPEYIHGYWCEVSETEGEPIQIVRLADELEKRAIEKVDLWKLDVEGYEIPALEGAKELIKQKRIRVIYAELMKENGQRIREYLANFGYKCYLFKSNGKLYIPDELPIYTNGLFVP</sequence>
<evidence type="ECO:0000259" key="1">
    <source>
        <dbReference type="Pfam" id="PF05050"/>
    </source>
</evidence>
<feature type="domain" description="Methyltransferase FkbM" evidence="1">
    <location>
        <begin position="87"/>
        <end position="242"/>
    </location>
</feature>
<reference evidence="2 3" key="1">
    <citation type="submission" date="2024-09" db="EMBL/GenBank/DDBJ databases">
        <title>Floridaenema gen nov. (Aerosakkonemataceae, Aerosakkonematales ord. nov., Cyanobacteria) from benthic tropical and subtropical fresh waters, with the description of four new species.</title>
        <authorList>
            <person name="Moretto J.A."/>
            <person name="Berthold D.E."/>
            <person name="Lefler F.W."/>
            <person name="Huang I.-S."/>
            <person name="Laughinghouse H. IV."/>
        </authorList>
    </citation>
    <scope>NUCLEOTIDE SEQUENCE [LARGE SCALE GENOMIC DNA]</scope>
    <source>
        <strain evidence="2 3">BLCC-F50</strain>
    </source>
</reference>
<accession>A0ABV4Y366</accession>
<gene>
    <name evidence="2" type="ORF">ACE1CI_35105</name>
</gene>
<dbReference type="GO" id="GO:0032259">
    <property type="term" value="P:methylation"/>
    <property type="evidence" value="ECO:0007669"/>
    <property type="project" value="UniProtKB-KW"/>
</dbReference>
<dbReference type="InterPro" id="IPR006342">
    <property type="entry name" value="FkbM_mtfrase"/>
</dbReference>
<dbReference type="RefSeq" id="WP_413267775.1">
    <property type="nucleotide sequence ID" value="NZ_JBHFNR010000279.1"/>
</dbReference>
<keyword evidence="2" id="KW-0808">Transferase</keyword>
<keyword evidence="3" id="KW-1185">Reference proteome</keyword>
<dbReference type="InterPro" id="IPR052514">
    <property type="entry name" value="SAM-dependent_MTase"/>
</dbReference>
<dbReference type="PANTHER" id="PTHR34203">
    <property type="entry name" value="METHYLTRANSFERASE, FKBM FAMILY PROTEIN"/>
    <property type="match status" value="1"/>
</dbReference>
<organism evidence="2 3">
    <name type="scientific">Floridaenema flaviceps BLCC-F50</name>
    <dbReference type="NCBI Taxonomy" id="3153642"/>
    <lineage>
        <taxon>Bacteria</taxon>
        <taxon>Bacillati</taxon>
        <taxon>Cyanobacteriota</taxon>
        <taxon>Cyanophyceae</taxon>
        <taxon>Oscillatoriophycideae</taxon>
        <taxon>Aerosakkonematales</taxon>
        <taxon>Aerosakkonemataceae</taxon>
        <taxon>Floridanema</taxon>
        <taxon>Floridanema flaviceps</taxon>
    </lineage>
</organism>
<dbReference type="NCBIfam" id="TIGR01444">
    <property type="entry name" value="fkbM_fam"/>
    <property type="match status" value="1"/>
</dbReference>
<name>A0ABV4Y366_9CYAN</name>
<dbReference type="Gene3D" id="3.40.50.150">
    <property type="entry name" value="Vaccinia Virus protein VP39"/>
    <property type="match status" value="1"/>
</dbReference>
<dbReference type="EMBL" id="JBHFNR010000279">
    <property type="protein sequence ID" value="MFB2898175.1"/>
    <property type="molecule type" value="Genomic_DNA"/>
</dbReference>
<dbReference type="SUPFAM" id="SSF53335">
    <property type="entry name" value="S-adenosyl-L-methionine-dependent methyltransferases"/>
    <property type="match status" value="1"/>
</dbReference>
<dbReference type="Proteomes" id="UP001576784">
    <property type="component" value="Unassembled WGS sequence"/>
</dbReference>
<keyword evidence="2" id="KW-0489">Methyltransferase</keyword>
<proteinExistence type="predicted"/>
<evidence type="ECO:0000313" key="3">
    <source>
        <dbReference type="Proteomes" id="UP001576784"/>
    </source>
</evidence>
<dbReference type="PANTHER" id="PTHR34203:SF15">
    <property type="entry name" value="SLL1173 PROTEIN"/>
    <property type="match status" value="1"/>
</dbReference>
<protein>
    <submittedName>
        <fullName evidence="2">FkbM family methyltransferase</fullName>
    </submittedName>
</protein>
<comment type="caution">
    <text evidence="2">The sequence shown here is derived from an EMBL/GenBank/DDBJ whole genome shotgun (WGS) entry which is preliminary data.</text>
</comment>
<evidence type="ECO:0000313" key="2">
    <source>
        <dbReference type="EMBL" id="MFB2898175.1"/>
    </source>
</evidence>